<reference evidence="2 3" key="1">
    <citation type="submission" date="2013-05" db="EMBL/GenBank/DDBJ databases">
        <title>Genome assembly of Chondromyces apiculatus DSM 436.</title>
        <authorList>
            <person name="Sharma G."/>
            <person name="Khatri I."/>
            <person name="Kaur C."/>
            <person name="Mayilraj S."/>
            <person name="Subramanian S."/>
        </authorList>
    </citation>
    <scope>NUCLEOTIDE SEQUENCE [LARGE SCALE GENOMIC DNA]</scope>
    <source>
        <strain evidence="2 3">DSM 436</strain>
    </source>
</reference>
<feature type="compositionally biased region" description="Polar residues" evidence="1">
    <location>
        <begin position="18"/>
        <end position="30"/>
    </location>
</feature>
<name>A0A017SYW2_9BACT</name>
<comment type="caution">
    <text evidence="2">The sequence shown here is derived from an EMBL/GenBank/DDBJ whole genome shotgun (WGS) entry which is preliminary data.</text>
</comment>
<dbReference type="STRING" id="1192034.CAP_7380"/>
<evidence type="ECO:0000256" key="1">
    <source>
        <dbReference type="SAM" id="MobiDB-lite"/>
    </source>
</evidence>
<gene>
    <name evidence="2" type="ORF">CAP_7380</name>
</gene>
<evidence type="ECO:0000313" key="2">
    <source>
        <dbReference type="EMBL" id="EYF02169.1"/>
    </source>
</evidence>
<keyword evidence="3" id="KW-1185">Reference proteome</keyword>
<proteinExistence type="predicted"/>
<sequence length="43" mass="4710">MLPLVRVRPDSTPRGPLSSCSVSDPIQPQHTEPGACEHRCSHM</sequence>
<organism evidence="2 3">
    <name type="scientific">Chondromyces apiculatus DSM 436</name>
    <dbReference type="NCBI Taxonomy" id="1192034"/>
    <lineage>
        <taxon>Bacteria</taxon>
        <taxon>Pseudomonadati</taxon>
        <taxon>Myxococcota</taxon>
        <taxon>Polyangia</taxon>
        <taxon>Polyangiales</taxon>
        <taxon>Polyangiaceae</taxon>
        <taxon>Chondromyces</taxon>
    </lineage>
</organism>
<dbReference type="Proteomes" id="UP000019678">
    <property type="component" value="Unassembled WGS sequence"/>
</dbReference>
<feature type="region of interest" description="Disordered" evidence="1">
    <location>
        <begin position="1"/>
        <end position="43"/>
    </location>
</feature>
<dbReference type="AlphaFoldDB" id="A0A017SYW2"/>
<evidence type="ECO:0000313" key="3">
    <source>
        <dbReference type="Proteomes" id="UP000019678"/>
    </source>
</evidence>
<dbReference type="EMBL" id="ASRX01000065">
    <property type="protein sequence ID" value="EYF02169.1"/>
    <property type="molecule type" value="Genomic_DNA"/>
</dbReference>
<accession>A0A017SYW2</accession>
<protein>
    <submittedName>
        <fullName evidence="2">Uncharacterized protein</fullName>
    </submittedName>
</protein>